<reference evidence="2" key="1">
    <citation type="journal article" date="2014" name="Front. Microbiol.">
        <title>High frequency of phylogenetically diverse reductive dehalogenase-homologous genes in deep subseafloor sedimentary metagenomes.</title>
        <authorList>
            <person name="Kawai M."/>
            <person name="Futagami T."/>
            <person name="Toyoda A."/>
            <person name="Takaki Y."/>
            <person name="Nishi S."/>
            <person name="Hori S."/>
            <person name="Arai W."/>
            <person name="Tsubouchi T."/>
            <person name="Morono Y."/>
            <person name="Uchiyama I."/>
            <person name="Ito T."/>
            <person name="Fujiyama A."/>
            <person name="Inagaki F."/>
            <person name="Takami H."/>
        </authorList>
    </citation>
    <scope>NUCLEOTIDE SEQUENCE</scope>
    <source>
        <strain evidence="2">Expedition CK06-06</strain>
    </source>
</reference>
<gene>
    <name evidence="2" type="ORF">S03H2_20036</name>
</gene>
<comment type="caution">
    <text evidence="2">The sequence shown here is derived from an EMBL/GenBank/DDBJ whole genome shotgun (WGS) entry which is preliminary data.</text>
</comment>
<proteinExistence type="predicted"/>
<dbReference type="Pfam" id="PF21784">
    <property type="entry name" value="Bflower"/>
    <property type="match status" value="1"/>
</dbReference>
<dbReference type="InterPro" id="IPR048911">
    <property type="entry name" value="Bflower"/>
</dbReference>
<evidence type="ECO:0000313" key="2">
    <source>
        <dbReference type="EMBL" id="GAH33871.1"/>
    </source>
</evidence>
<dbReference type="AlphaFoldDB" id="X1EKK8"/>
<feature type="domain" description="4-fold beta flower" evidence="1">
    <location>
        <begin position="2"/>
        <end position="49"/>
    </location>
</feature>
<sequence length="55" mass="6394">MEPLFDKDCELVGWIDPMRHIFDTNMNWVAYISNGHVWSSETENWLGPVLGLLCL</sequence>
<protein>
    <recommendedName>
        <fullName evidence="1">4-fold beta flower domain-containing protein</fullName>
    </recommendedName>
</protein>
<accession>X1EKK8</accession>
<evidence type="ECO:0000259" key="1">
    <source>
        <dbReference type="Pfam" id="PF21784"/>
    </source>
</evidence>
<feature type="non-terminal residue" evidence="2">
    <location>
        <position position="55"/>
    </location>
</feature>
<name>X1EKK8_9ZZZZ</name>
<dbReference type="EMBL" id="BARU01010519">
    <property type="protein sequence ID" value="GAH33871.1"/>
    <property type="molecule type" value="Genomic_DNA"/>
</dbReference>
<organism evidence="2">
    <name type="scientific">marine sediment metagenome</name>
    <dbReference type="NCBI Taxonomy" id="412755"/>
    <lineage>
        <taxon>unclassified sequences</taxon>
        <taxon>metagenomes</taxon>
        <taxon>ecological metagenomes</taxon>
    </lineage>
</organism>